<dbReference type="KEGG" id="pke:DLD99_13415"/>
<dbReference type="EMBL" id="CP029608">
    <property type="protein sequence ID" value="AXI61426.1"/>
    <property type="molecule type" value="Genomic_DNA"/>
</dbReference>
<sequence length="264" mass="29562">MSGSSVFRHVCLESMPEAQVSNLARDTLAWLRTVDGMHECGPLELMTQSMKSLVWSSQIAGSGARVVVKRYVEAFQYQSEIGGYLIFRGGPIAQVLHHDAVRQTIVFSHLTGRPPHKSVSDLNLAICAYASMHEAAMANISLGSEGIAQDRDSCSSGWGRAECIRYPVSVGDVKPEHVIVTREGARIIDLETWSLQRTVWFDVLSLARFLVPGMQRSGLEWLVHRYCYYRGCPSDAYEMSRIERCWHAIRDLSPDHDYVEGAAR</sequence>
<accession>A0A345RQ60</accession>
<dbReference type="AlphaFoldDB" id="A0A345RQ60"/>
<evidence type="ECO:0000313" key="2">
    <source>
        <dbReference type="Proteomes" id="UP000253720"/>
    </source>
</evidence>
<keyword evidence="2" id="KW-1185">Reference proteome</keyword>
<dbReference type="InterPro" id="IPR011009">
    <property type="entry name" value="Kinase-like_dom_sf"/>
</dbReference>
<gene>
    <name evidence="1" type="ORF">DLD99_13415</name>
</gene>
<dbReference type="Proteomes" id="UP000253720">
    <property type="component" value="Chromosome"/>
</dbReference>
<name>A0A345RQ60_9PSED</name>
<reference evidence="1 2" key="1">
    <citation type="submission" date="2018-05" db="EMBL/GenBank/DDBJ databases">
        <title>Complete genome sequence of Pseudomonas kribbensis 46-2(T).</title>
        <authorList>
            <person name="Jeong H."/>
            <person name="Lee S.-G."/>
            <person name="Rha E."/>
            <person name="Kim H."/>
        </authorList>
    </citation>
    <scope>NUCLEOTIDE SEQUENCE [LARGE SCALE GENOMIC DNA]</scope>
    <source>
        <strain evidence="1 2">46-2</strain>
    </source>
</reference>
<protein>
    <submittedName>
        <fullName evidence="1">Uncharacterized protein</fullName>
    </submittedName>
</protein>
<evidence type="ECO:0000313" key="1">
    <source>
        <dbReference type="EMBL" id="AXI61426.1"/>
    </source>
</evidence>
<dbReference type="SUPFAM" id="SSF56112">
    <property type="entry name" value="Protein kinase-like (PK-like)"/>
    <property type="match status" value="1"/>
</dbReference>
<dbReference type="RefSeq" id="WP_114882716.1">
    <property type="nucleotide sequence ID" value="NZ_CP029608.1"/>
</dbReference>
<proteinExistence type="predicted"/>
<organism evidence="1 2">
    <name type="scientific">Pseudomonas kribbensis</name>
    <dbReference type="NCBI Taxonomy" id="1628086"/>
    <lineage>
        <taxon>Bacteria</taxon>
        <taxon>Pseudomonadati</taxon>
        <taxon>Pseudomonadota</taxon>
        <taxon>Gammaproteobacteria</taxon>
        <taxon>Pseudomonadales</taxon>
        <taxon>Pseudomonadaceae</taxon>
        <taxon>Pseudomonas</taxon>
    </lineage>
</organism>